<reference evidence="3 4" key="1">
    <citation type="submission" date="2019-03" db="EMBL/GenBank/DDBJ databases">
        <authorList>
            <person name="Gaulin E."/>
            <person name="Dumas B."/>
        </authorList>
    </citation>
    <scope>NUCLEOTIDE SEQUENCE [LARGE SCALE GENOMIC DNA]</scope>
    <source>
        <strain evidence="3">CBS 568.67</strain>
    </source>
</reference>
<gene>
    <name evidence="3" type="primary">Aste57867_9079</name>
    <name evidence="2" type="ORF">As57867_009043</name>
    <name evidence="3" type="ORF">ASTE57867_9079</name>
</gene>
<accession>A0A485KM36</accession>
<dbReference type="InterPro" id="IPR006461">
    <property type="entry name" value="PLAC_motif_containing"/>
</dbReference>
<dbReference type="OrthoDB" id="1045822at2759"/>
<name>A0A485KM36_9STRA</name>
<dbReference type="EMBL" id="VJMH01005126">
    <property type="protein sequence ID" value="KAF0700374.1"/>
    <property type="molecule type" value="Genomic_DNA"/>
</dbReference>
<evidence type="ECO:0000256" key="1">
    <source>
        <dbReference type="SAM" id="Phobius"/>
    </source>
</evidence>
<feature type="transmembrane region" description="Helical" evidence="1">
    <location>
        <begin position="125"/>
        <end position="146"/>
    </location>
</feature>
<evidence type="ECO:0000313" key="3">
    <source>
        <dbReference type="EMBL" id="VFT85963.1"/>
    </source>
</evidence>
<dbReference type="AlphaFoldDB" id="A0A485KM36"/>
<dbReference type="Pfam" id="PF04749">
    <property type="entry name" value="PLAC8"/>
    <property type="match status" value="1"/>
</dbReference>
<dbReference type="PANTHER" id="PTHR15907">
    <property type="entry name" value="DUF614 FAMILY PROTEIN-RELATED"/>
    <property type="match status" value="1"/>
</dbReference>
<organism evidence="3 4">
    <name type="scientific">Aphanomyces stellatus</name>
    <dbReference type="NCBI Taxonomy" id="120398"/>
    <lineage>
        <taxon>Eukaryota</taxon>
        <taxon>Sar</taxon>
        <taxon>Stramenopiles</taxon>
        <taxon>Oomycota</taxon>
        <taxon>Saprolegniomycetes</taxon>
        <taxon>Saprolegniales</taxon>
        <taxon>Verrucalvaceae</taxon>
        <taxon>Aphanomyces</taxon>
    </lineage>
</organism>
<reference evidence="2" key="2">
    <citation type="submission" date="2019-06" db="EMBL/GenBank/DDBJ databases">
        <title>Genomics analysis of Aphanomyces spp. identifies a new class of oomycete effector associated with host adaptation.</title>
        <authorList>
            <person name="Gaulin E."/>
        </authorList>
    </citation>
    <scope>NUCLEOTIDE SEQUENCE</scope>
    <source>
        <strain evidence="2">CBS 578.67</strain>
    </source>
</reference>
<dbReference type="NCBIfam" id="TIGR01571">
    <property type="entry name" value="A_thal_Cys_rich"/>
    <property type="match status" value="1"/>
</dbReference>
<evidence type="ECO:0000313" key="4">
    <source>
        <dbReference type="Proteomes" id="UP000332933"/>
    </source>
</evidence>
<keyword evidence="4" id="KW-1185">Reference proteome</keyword>
<feature type="transmembrane region" description="Helical" evidence="1">
    <location>
        <begin position="75"/>
        <end position="94"/>
    </location>
</feature>
<protein>
    <submittedName>
        <fullName evidence="3">Aste57867_9079 protein</fullName>
    </submittedName>
</protein>
<proteinExistence type="predicted"/>
<keyword evidence="1" id="KW-0472">Membrane</keyword>
<evidence type="ECO:0000313" key="2">
    <source>
        <dbReference type="EMBL" id="KAF0700374.1"/>
    </source>
</evidence>
<keyword evidence="1" id="KW-1133">Transmembrane helix</keyword>
<sequence length="211" mass="23034">MSAQEYTPIPSQPMYQQAYTAAPVLAQVPGQIHTGVPVAHNMWKAGVFECFNSIPNTLMSCFCPCISLAQIASRLGAFGGYCAVLVGLFLLYALHNTFSGLYNYNVGVLDEQDDWTADGIRREHIASFGLLSSTAALLPAIFLTILRTRVRKLYLIQGSEIEDFCCAYFCNCCTIAQLATQVESYTPGQCSFGPRDTLPAYEPVPVAAHLV</sequence>
<keyword evidence="1" id="KW-0812">Transmembrane</keyword>
<dbReference type="EMBL" id="CAADRA010005147">
    <property type="protein sequence ID" value="VFT85963.1"/>
    <property type="molecule type" value="Genomic_DNA"/>
</dbReference>
<dbReference type="Proteomes" id="UP000332933">
    <property type="component" value="Unassembled WGS sequence"/>
</dbReference>